<keyword evidence="4" id="KW-1185">Reference proteome</keyword>
<organism evidence="3 4">
    <name type="scientific">Lapidilactobacillus gannanensis</name>
    <dbReference type="NCBI Taxonomy" id="2486002"/>
    <lineage>
        <taxon>Bacteria</taxon>
        <taxon>Bacillati</taxon>
        <taxon>Bacillota</taxon>
        <taxon>Bacilli</taxon>
        <taxon>Lactobacillales</taxon>
        <taxon>Lactobacillaceae</taxon>
        <taxon>Lapidilactobacillus</taxon>
    </lineage>
</organism>
<feature type="transmembrane region" description="Helical" evidence="2">
    <location>
        <begin position="53"/>
        <end position="78"/>
    </location>
</feature>
<dbReference type="Proteomes" id="UP001597191">
    <property type="component" value="Unassembled WGS sequence"/>
</dbReference>
<proteinExistence type="predicted"/>
<keyword evidence="1" id="KW-0175">Coiled coil</keyword>
<protein>
    <submittedName>
        <fullName evidence="3">Uncharacterized protein</fullName>
    </submittedName>
</protein>
<dbReference type="RefSeq" id="WP_125651039.1">
    <property type="nucleotide sequence ID" value="NZ_JBHTOH010000027.1"/>
</dbReference>
<name>A0ABW4BMX9_9LACO</name>
<evidence type="ECO:0000313" key="3">
    <source>
        <dbReference type="EMBL" id="MFD1410890.1"/>
    </source>
</evidence>
<keyword evidence="2" id="KW-1133">Transmembrane helix</keyword>
<gene>
    <name evidence="3" type="ORF">ACFQ4R_04580</name>
</gene>
<evidence type="ECO:0000313" key="4">
    <source>
        <dbReference type="Proteomes" id="UP001597191"/>
    </source>
</evidence>
<evidence type="ECO:0000256" key="2">
    <source>
        <dbReference type="SAM" id="Phobius"/>
    </source>
</evidence>
<keyword evidence="2" id="KW-0472">Membrane</keyword>
<comment type="caution">
    <text evidence="3">The sequence shown here is derived from an EMBL/GenBank/DDBJ whole genome shotgun (WGS) entry which is preliminary data.</text>
</comment>
<dbReference type="EMBL" id="JBHTOH010000027">
    <property type="protein sequence ID" value="MFD1410890.1"/>
    <property type="molecule type" value="Genomic_DNA"/>
</dbReference>
<feature type="coiled-coil region" evidence="1">
    <location>
        <begin position="24"/>
        <end position="51"/>
    </location>
</feature>
<evidence type="ECO:0000256" key="1">
    <source>
        <dbReference type="SAM" id="Coils"/>
    </source>
</evidence>
<accession>A0ABW4BMX9</accession>
<keyword evidence="2" id="KW-0812">Transmembrane</keyword>
<reference evidence="4" key="1">
    <citation type="journal article" date="2019" name="Int. J. Syst. Evol. Microbiol.">
        <title>The Global Catalogue of Microorganisms (GCM) 10K type strain sequencing project: providing services to taxonomists for standard genome sequencing and annotation.</title>
        <authorList>
            <consortium name="The Broad Institute Genomics Platform"/>
            <consortium name="The Broad Institute Genome Sequencing Center for Infectious Disease"/>
            <person name="Wu L."/>
            <person name="Ma J."/>
        </authorList>
    </citation>
    <scope>NUCLEOTIDE SEQUENCE [LARGE SCALE GENOMIC DNA]</scope>
    <source>
        <strain evidence="4">CCM 8937</strain>
    </source>
</reference>
<sequence>MVAIELPFKSDIYRFTGLPRFEDSDEGQQALNNLQQKQAEVNKKLSNYKTIQIISIILAVLGFFEVIGIIFIFPAVIFRSNGKKAMTLKDELSQVQSSYNSTYYGYADHFVNPVADQLVSGQWHSYRTYHKCLIYSDQQFAYFDLDDGTLVAYNTGNIKEVSRERLHTGSYTQGDSSSVGMATAIGDTGLSVGSAQTNSYSNTTDNYEWHFDILTNFIDYPKVSLVLADSPSVEDFVGKAYAILKP</sequence>